<comment type="caution">
    <text evidence="10">The sequence shown here is derived from an EMBL/GenBank/DDBJ whole genome shotgun (WGS) entry which is preliminary data.</text>
</comment>
<dbReference type="EC" id="2.8.2.-" evidence="9"/>
<dbReference type="GO" id="GO:0016051">
    <property type="term" value="P:carbohydrate biosynthetic process"/>
    <property type="evidence" value="ECO:0007669"/>
    <property type="project" value="InterPro"/>
</dbReference>
<comment type="similarity">
    <text evidence="2 9">Belongs to the sulfotransferase 2 family.</text>
</comment>
<keyword evidence="9" id="KW-0119">Carbohydrate metabolism</keyword>
<evidence type="ECO:0000256" key="4">
    <source>
        <dbReference type="ARBA" id="ARBA00022692"/>
    </source>
</evidence>
<protein>
    <recommendedName>
        <fullName evidence="9">Carbohydrate sulfotransferase</fullName>
        <ecNumber evidence="9">2.8.2.-</ecNumber>
    </recommendedName>
</protein>
<keyword evidence="3 9" id="KW-0808">Transferase</keyword>
<keyword evidence="4 9" id="KW-0812">Transmembrane</keyword>
<accession>A0A8J2JZB8</accession>
<evidence type="ECO:0000256" key="5">
    <source>
        <dbReference type="ARBA" id="ARBA00022989"/>
    </source>
</evidence>
<dbReference type="InterPro" id="IPR005331">
    <property type="entry name" value="Sulfotransferase"/>
</dbReference>
<keyword evidence="11" id="KW-1185">Reference proteome</keyword>
<evidence type="ECO:0000256" key="1">
    <source>
        <dbReference type="ARBA" id="ARBA00004323"/>
    </source>
</evidence>
<keyword evidence="6 9" id="KW-0333">Golgi apparatus</keyword>
<keyword evidence="5 9" id="KW-1133">Transmembrane helix</keyword>
<reference evidence="10" key="1">
    <citation type="submission" date="2021-06" db="EMBL/GenBank/DDBJ databases">
        <authorList>
            <person name="Hodson N. C."/>
            <person name="Mongue J. A."/>
            <person name="Jaron S. K."/>
        </authorList>
    </citation>
    <scope>NUCLEOTIDE SEQUENCE</scope>
</reference>
<keyword evidence="9" id="KW-0735">Signal-anchor</keyword>
<sequence>MERPNYKKRSTLPSIIKLLYLTGLLSTLLTCIFLWYSRTDPRPSNSNFLVAIPQEVLHLPRVTSSLHVGREPREDFLIRPGPPPQSTNHGSSISSLEIDFDDSFNDYISPSQNIVQSNLSSKDKGKNQSASEVGLFMERKLNLPTSPLMDFEDPGHDIFTSAQKKPTRSSFGQVTTSSISLITKALHSSVEFKSRDSMQERLDRVTHYCSAVSTEGKSYLQNVMLLLDQRTNKWIQVSKVVRKKEGDRILNKKVTLQWCPVFKAASTPWMAVMMKLKNYLTPDMEQLIRSGKVTFVKLAKLFHMNVKKPLPYSVTTKSSEMIMKTENPLLSMLVVRHPFERLLSAYRDKL</sequence>
<evidence type="ECO:0000256" key="6">
    <source>
        <dbReference type="ARBA" id="ARBA00023034"/>
    </source>
</evidence>
<evidence type="ECO:0000313" key="10">
    <source>
        <dbReference type="EMBL" id="CAG7729735.1"/>
    </source>
</evidence>
<dbReference type="PANTHER" id="PTHR12137:SF54">
    <property type="entry name" value="CARBOHYDRATE SULFOTRANSFERASE"/>
    <property type="match status" value="1"/>
</dbReference>
<keyword evidence="7 9" id="KW-0472">Membrane</keyword>
<evidence type="ECO:0000256" key="2">
    <source>
        <dbReference type="ARBA" id="ARBA00006339"/>
    </source>
</evidence>
<feature type="non-terminal residue" evidence="10">
    <location>
        <position position="350"/>
    </location>
</feature>
<dbReference type="Proteomes" id="UP000708208">
    <property type="component" value="Unassembled WGS sequence"/>
</dbReference>
<evidence type="ECO:0000256" key="9">
    <source>
        <dbReference type="RuleBase" id="RU364020"/>
    </source>
</evidence>
<evidence type="ECO:0000256" key="7">
    <source>
        <dbReference type="ARBA" id="ARBA00023136"/>
    </source>
</evidence>
<dbReference type="GO" id="GO:0008146">
    <property type="term" value="F:sulfotransferase activity"/>
    <property type="evidence" value="ECO:0007669"/>
    <property type="project" value="InterPro"/>
</dbReference>
<dbReference type="PANTHER" id="PTHR12137">
    <property type="entry name" value="CARBOHYDRATE SULFOTRANSFERASE"/>
    <property type="match status" value="1"/>
</dbReference>
<comment type="subcellular location">
    <subcellularLocation>
        <location evidence="1 9">Golgi apparatus membrane</location>
        <topology evidence="1 9">Single-pass type II membrane protein</topology>
    </subcellularLocation>
</comment>
<dbReference type="AlphaFoldDB" id="A0A8J2JZB8"/>
<organism evidence="10 11">
    <name type="scientific">Allacma fusca</name>
    <dbReference type="NCBI Taxonomy" id="39272"/>
    <lineage>
        <taxon>Eukaryota</taxon>
        <taxon>Metazoa</taxon>
        <taxon>Ecdysozoa</taxon>
        <taxon>Arthropoda</taxon>
        <taxon>Hexapoda</taxon>
        <taxon>Collembola</taxon>
        <taxon>Symphypleona</taxon>
        <taxon>Sminthuridae</taxon>
        <taxon>Allacma</taxon>
    </lineage>
</organism>
<dbReference type="Pfam" id="PF03567">
    <property type="entry name" value="Sulfotransfer_2"/>
    <property type="match status" value="1"/>
</dbReference>
<evidence type="ECO:0000256" key="8">
    <source>
        <dbReference type="ARBA" id="ARBA00023180"/>
    </source>
</evidence>
<name>A0A8J2JZB8_9HEXA</name>
<feature type="transmembrane region" description="Helical" evidence="9">
    <location>
        <begin position="12"/>
        <end position="36"/>
    </location>
</feature>
<dbReference type="OrthoDB" id="2019940at2759"/>
<proteinExistence type="inferred from homology"/>
<keyword evidence="8 9" id="KW-0325">Glycoprotein</keyword>
<dbReference type="EMBL" id="CAJVCH010183347">
    <property type="protein sequence ID" value="CAG7729735.1"/>
    <property type="molecule type" value="Genomic_DNA"/>
</dbReference>
<dbReference type="GO" id="GO:0000139">
    <property type="term" value="C:Golgi membrane"/>
    <property type="evidence" value="ECO:0007669"/>
    <property type="project" value="UniProtKB-SubCell"/>
</dbReference>
<dbReference type="InterPro" id="IPR018011">
    <property type="entry name" value="Carb_sulfotrans_8-10"/>
</dbReference>
<evidence type="ECO:0000256" key="3">
    <source>
        <dbReference type="ARBA" id="ARBA00022679"/>
    </source>
</evidence>
<gene>
    <name evidence="10" type="ORF">AFUS01_LOCUS18429</name>
</gene>
<evidence type="ECO:0000313" key="11">
    <source>
        <dbReference type="Proteomes" id="UP000708208"/>
    </source>
</evidence>